<proteinExistence type="predicted"/>
<dbReference type="AlphaFoldDB" id="S7MT88"/>
<sequence length="140" mass="15554">MEEDGNWAWRGIYMDVPVPLADCTVLPTSCPRSTLSELFSKSHWSVPVFLKCVGHLFPAQDPSVTLSLPETAQDIKHELATAIQGFPLSFPLPKHIPDLQNLWLSSHSYSTKIQIRSHLVCEAFPGLLPGTSGFHLTVFK</sequence>
<evidence type="ECO:0000313" key="2">
    <source>
        <dbReference type="Proteomes" id="UP000052978"/>
    </source>
</evidence>
<keyword evidence="2" id="KW-1185">Reference proteome</keyword>
<dbReference type="EMBL" id="KE162024">
    <property type="protein sequence ID" value="EPQ06540.1"/>
    <property type="molecule type" value="Genomic_DNA"/>
</dbReference>
<organism evidence="1 2">
    <name type="scientific">Myotis brandtii</name>
    <name type="common">Brandt's bat</name>
    <dbReference type="NCBI Taxonomy" id="109478"/>
    <lineage>
        <taxon>Eukaryota</taxon>
        <taxon>Metazoa</taxon>
        <taxon>Chordata</taxon>
        <taxon>Craniata</taxon>
        <taxon>Vertebrata</taxon>
        <taxon>Euteleostomi</taxon>
        <taxon>Mammalia</taxon>
        <taxon>Eutheria</taxon>
        <taxon>Laurasiatheria</taxon>
        <taxon>Chiroptera</taxon>
        <taxon>Yangochiroptera</taxon>
        <taxon>Vespertilionidae</taxon>
        <taxon>Myotis</taxon>
    </lineage>
</organism>
<protein>
    <submittedName>
        <fullName evidence="1">Uncharacterized protein</fullName>
    </submittedName>
</protein>
<accession>S7MT88</accession>
<reference evidence="1 2" key="1">
    <citation type="journal article" date="2013" name="Nat. Commun.">
        <title>Genome analysis reveals insights into physiology and longevity of the Brandt's bat Myotis brandtii.</title>
        <authorList>
            <person name="Seim I."/>
            <person name="Fang X."/>
            <person name="Xiong Z."/>
            <person name="Lobanov A.V."/>
            <person name="Huang Z."/>
            <person name="Ma S."/>
            <person name="Feng Y."/>
            <person name="Turanov A.A."/>
            <person name="Zhu Y."/>
            <person name="Lenz T.L."/>
            <person name="Gerashchenko M.V."/>
            <person name="Fan D."/>
            <person name="Hee Yim S."/>
            <person name="Yao X."/>
            <person name="Jordan D."/>
            <person name="Xiong Y."/>
            <person name="Ma Y."/>
            <person name="Lyapunov A.N."/>
            <person name="Chen G."/>
            <person name="Kulakova O.I."/>
            <person name="Sun Y."/>
            <person name="Lee S.G."/>
            <person name="Bronson R.T."/>
            <person name="Moskalev A.A."/>
            <person name="Sunyaev S.R."/>
            <person name="Zhang G."/>
            <person name="Krogh A."/>
            <person name="Wang J."/>
            <person name="Gladyshev V.N."/>
        </authorList>
    </citation>
    <scope>NUCLEOTIDE SEQUENCE [LARGE SCALE GENOMIC DNA]</scope>
</reference>
<dbReference type="Proteomes" id="UP000052978">
    <property type="component" value="Unassembled WGS sequence"/>
</dbReference>
<evidence type="ECO:0000313" key="1">
    <source>
        <dbReference type="EMBL" id="EPQ06540.1"/>
    </source>
</evidence>
<gene>
    <name evidence="1" type="ORF">D623_10030737</name>
</gene>
<name>S7MT88_MYOBR</name>